<evidence type="ECO:0000313" key="2">
    <source>
        <dbReference type="EMBL" id="ELU35896.1"/>
    </source>
</evidence>
<keyword evidence="1" id="KW-0812">Transmembrane</keyword>
<feature type="transmembrane region" description="Helical" evidence="1">
    <location>
        <begin position="139"/>
        <end position="162"/>
    </location>
</feature>
<dbReference type="EMBL" id="AFRT01004921">
    <property type="protein sequence ID" value="ELU35896.1"/>
    <property type="molecule type" value="Genomic_DNA"/>
</dbReference>
<comment type="caution">
    <text evidence="2">The sequence shown here is derived from an EMBL/GenBank/DDBJ whole genome shotgun (WGS) entry which is preliminary data.</text>
</comment>
<accession>L8WCK4</accession>
<dbReference type="AlphaFoldDB" id="L8WCK4"/>
<sequence length="205" mass="21865">MVTIVGAGRGWIRLCRTWSTPIRVIIRGTGTVARVVGIRWVGQVGGRVDGRLGVKVGAEVVSVAPGGSGGRTGWDGGHGCRVLVEFGPFNVSSRSAKRLFVSFQTMRRITKRPAILPVTARPMTVDWVIPLLPLSDGSAVGVATFVTLTTLGVTMTVCVMMFPCWSVVLRTDVVGGGVDSMTVVEGCAVVAGAWVVVGVWFWFWF</sequence>
<name>L8WCK4_THACA</name>
<evidence type="ECO:0000256" key="1">
    <source>
        <dbReference type="SAM" id="Phobius"/>
    </source>
</evidence>
<evidence type="ECO:0008006" key="4">
    <source>
        <dbReference type="Google" id="ProtNLM"/>
    </source>
</evidence>
<organism evidence="2 3">
    <name type="scientific">Thanatephorus cucumeris (strain AG1-IA)</name>
    <name type="common">Rice sheath blight fungus</name>
    <name type="synonym">Rhizoctonia solani</name>
    <dbReference type="NCBI Taxonomy" id="983506"/>
    <lineage>
        <taxon>Eukaryota</taxon>
        <taxon>Fungi</taxon>
        <taxon>Dikarya</taxon>
        <taxon>Basidiomycota</taxon>
        <taxon>Agaricomycotina</taxon>
        <taxon>Agaricomycetes</taxon>
        <taxon>Cantharellales</taxon>
        <taxon>Ceratobasidiaceae</taxon>
        <taxon>Rhizoctonia</taxon>
        <taxon>Rhizoctonia solani AG-1</taxon>
    </lineage>
</organism>
<proteinExistence type="predicted"/>
<keyword evidence="1" id="KW-0472">Membrane</keyword>
<dbReference type="Proteomes" id="UP000011668">
    <property type="component" value="Unassembled WGS sequence"/>
</dbReference>
<dbReference type="HOGENOM" id="CLU_1338325_0_0_1"/>
<protein>
    <recommendedName>
        <fullName evidence="4">Transmembrane protein</fullName>
    </recommendedName>
</protein>
<evidence type="ECO:0000313" key="3">
    <source>
        <dbReference type="Proteomes" id="UP000011668"/>
    </source>
</evidence>
<keyword evidence="1" id="KW-1133">Transmembrane helix</keyword>
<reference evidence="2 3" key="1">
    <citation type="journal article" date="2013" name="Nat. Commun.">
        <title>The evolution and pathogenic mechanisms of the rice sheath blight pathogen.</title>
        <authorList>
            <person name="Zheng A."/>
            <person name="Lin R."/>
            <person name="Xu L."/>
            <person name="Qin P."/>
            <person name="Tang C."/>
            <person name="Ai P."/>
            <person name="Zhang D."/>
            <person name="Liu Y."/>
            <person name="Sun Z."/>
            <person name="Feng H."/>
            <person name="Wang Y."/>
            <person name="Chen Y."/>
            <person name="Liang X."/>
            <person name="Fu R."/>
            <person name="Li Q."/>
            <person name="Zhang J."/>
            <person name="Yu X."/>
            <person name="Xie Z."/>
            <person name="Ding L."/>
            <person name="Guan P."/>
            <person name="Tang J."/>
            <person name="Liang Y."/>
            <person name="Wang S."/>
            <person name="Deng Q."/>
            <person name="Li S."/>
            <person name="Zhu J."/>
            <person name="Wang L."/>
            <person name="Liu H."/>
            <person name="Li P."/>
        </authorList>
    </citation>
    <scope>NUCLEOTIDE SEQUENCE [LARGE SCALE GENOMIC DNA]</scope>
    <source>
        <strain evidence="3">AG-1 IA</strain>
    </source>
</reference>
<gene>
    <name evidence="2" type="ORF">AG1IA_10074</name>
</gene>
<feature type="transmembrane region" description="Helical" evidence="1">
    <location>
        <begin position="183"/>
        <end position="203"/>
    </location>
</feature>
<keyword evidence="3" id="KW-1185">Reference proteome</keyword>